<accession>A0A835MU57</accession>
<protein>
    <submittedName>
        <fullName evidence="2">Uncharacterized protein</fullName>
    </submittedName>
</protein>
<feature type="region of interest" description="Disordered" evidence="1">
    <location>
        <begin position="121"/>
        <end position="147"/>
    </location>
</feature>
<dbReference type="PANTHER" id="PTHR34808">
    <property type="entry name" value="EXPRESSED PROTEIN"/>
    <property type="match status" value="1"/>
</dbReference>
<dbReference type="EMBL" id="JADGMS010000007">
    <property type="protein sequence ID" value="KAF9678997.1"/>
    <property type="molecule type" value="Genomic_DNA"/>
</dbReference>
<dbReference type="AlphaFoldDB" id="A0A835MU57"/>
<gene>
    <name evidence="2" type="ORF">SADUNF_Sadunf07G0094300</name>
</gene>
<keyword evidence="3" id="KW-1185">Reference proteome</keyword>
<organism evidence="2 3">
    <name type="scientific">Salix dunnii</name>
    <dbReference type="NCBI Taxonomy" id="1413687"/>
    <lineage>
        <taxon>Eukaryota</taxon>
        <taxon>Viridiplantae</taxon>
        <taxon>Streptophyta</taxon>
        <taxon>Embryophyta</taxon>
        <taxon>Tracheophyta</taxon>
        <taxon>Spermatophyta</taxon>
        <taxon>Magnoliopsida</taxon>
        <taxon>eudicotyledons</taxon>
        <taxon>Gunneridae</taxon>
        <taxon>Pentapetalae</taxon>
        <taxon>rosids</taxon>
        <taxon>fabids</taxon>
        <taxon>Malpighiales</taxon>
        <taxon>Salicaceae</taxon>
        <taxon>Saliceae</taxon>
        <taxon>Salix</taxon>
    </lineage>
</organism>
<evidence type="ECO:0000313" key="3">
    <source>
        <dbReference type="Proteomes" id="UP000657918"/>
    </source>
</evidence>
<feature type="compositionally biased region" description="Acidic residues" evidence="1">
    <location>
        <begin position="121"/>
        <end position="135"/>
    </location>
</feature>
<evidence type="ECO:0000313" key="2">
    <source>
        <dbReference type="EMBL" id="KAF9678997.1"/>
    </source>
</evidence>
<comment type="caution">
    <text evidence="2">The sequence shown here is derived from an EMBL/GenBank/DDBJ whole genome shotgun (WGS) entry which is preliminary data.</text>
</comment>
<name>A0A835MU57_9ROSI</name>
<evidence type="ECO:0000256" key="1">
    <source>
        <dbReference type="SAM" id="MobiDB-lite"/>
    </source>
</evidence>
<dbReference type="PANTHER" id="PTHR34808:SF2">
    <property type="entry name" value="EXPRESSED PROTEIN"/>
    <property type="match status" value="1"/>
</dbReference>
<dbReference type="OrthoDB" id="603047at2759"/>
<proteinExistence type="predicted"/>
<reference evidence="2 3" key="1">
    <citation type="submission" date="2020-10" db="EMBL/GenBank/DDBJ databases">
        <title>Plant Genome Project.</title>
        <authorList>
            <person name="Zhang R.-G."/>
        </authorList>
    </citation>
    <scope>NUCLEOTIDE SEQUENCE [LARGE SCALE GENOMIC DNA]</scope>
    <source>
        <strain evidence="2">FAFU-HL-1</strain>
        <tissue evidence="2">Leaf</tissue>
    </source>
</reference>
<dbReference type="Proteomes" id="UP000657918">
    <property type="component" value="Unassembled WGS sequence"/>
</dbReference>
<sequence length="147" mass="16516">MSSLLSPKSLQFANTSDVVCRLITVRFCCKITESIVDFFEMMEGDTAMARIDRKPSIELEPRTLTMDQIQFAREAALYVMNTSSMEAALSIFTEGLEPVVGVARRNGGAVNWMEMMGEEEQYLKNEDEDEDDDVEQPGIRDIASAPF</sequence>